<comment type="caution">
    <text evidence="2">The sequence shown here is derived from an EMBL/GenBank/DDBJ whole genome shotgun (WGS) entry which is preliminary data.</text>
</comment>
<gene>
    <name evidence="2" type="ORF">PGLA1383_LOCUS14524</name>
</gene>
<evidence type="ECO:0000313" key="2">
    <source>
        <dbReference type="EMBL" id="CAE8596051.1"/>
    </source>
</evidence>
<protein>
    <submittedName>
        <fullName evidence="2">Uncharacterized protein</fullName>
    </submittedName>
</protein>
<evidence type="ECO:0000313" key="3">
    <source>
        <dbReference type="Proteomes" id="UP000654075"/>
    </source>
</evidence>
<name>A0A813E768_POLGL</name>
<dbReference type="AlphaFoldDB" id="A0A813E768"/>
<feature type="region of interest" description="Disordered" evidence="1">
    <location>
        <begin position="1"/>
        <end position="51"/>
    </location>
</feature>
<keyword evidence="3" id="KW-1185">Reference proteome</keyword>
<organism evidence="2 3">
    <name type="scientific">Polarella glacialis</name>
    <name type="common">Dinoflagellate</name>
    <dbReference type="NCBI Taxonomy" id="89957"/>
    <lineage>
        <taxon>Eukaryota</taxon>
        <taxon>Sar</taxon>
        <taxon>Alveolata</taxon>
        <taxon>Dinophyceae</taxon>
        <taxon>Suessiales</taxon>
        <taxon>Suessiaceae</taxon>
        <taxon>Polarella</taxon>
    </lineage>
</organism>
<reference evidence="2" key="1">
    <citation type="submission" date="2021-02" db="EMBL/GenBank/DDBJ databases">
        <authorList>
            <person name="Dougan E. K."/>
            <person name="Rhodes N."/>
            <person name="Thang M."/>
            <person name="Chan C."/>
        </authorList>
    </citation>
    <scope>NUCLEOTIDE SEQUENCE</scope>
</reference>
<evidence type="ECO:0000256" key="1">
    <source>
        <dbReference type="SAM" id="MobiDB-lite"/>
    </source>
</evidence>
<proteinExistence type="predicted"/>
<accession>A0A813E768</accession>
<dbReference type="Proteomes" id="UP000654075">
    <property type="component" value="Unassembled WGS sequence"/>
</dbReference>
<sequence>MAKKGNGENAAQKKAVKKVPLKATAVANKESLDNDSAKKIRRLRRRDSDEKADRAIEKNVKYLPKAIVERKESNGILLRQRVKQDMKALVDGKRLGPTYWSNLIAEYMDDAPEVSGLAPVNKSEAVSNDLLNALARLHDDNPAARSNAMLVRFLRTAPAFNQTEWIGMVKVMSDPKLERLRNHDELMLEWMKFASRTEAKNLFPAEIRACSLLFDRALAHHWTSLKKSNVKLSTFLELHVDQLALIMDRTDVLAVIASKDSMSLVRKQLARLYDNGECGRAMMAEHMKQFSALDFSEAIVGIVKKAFMKTPFTMKNLAECKSECDTMVQDFASINKGRSKRCIVIDFFGHAVRDLKVESPEEEVDLRIAAALKDCCIGLVGGLELLSYERWLRAGPNAVKCEVERCLMEGAAAARRLVAELIDDARISSFSEMAQIIVAKANSIACLDPTFRLELAFLSQAESLVGAAIRTATLACLPDLSAKGAIAMDLAAIKLAELAKSEMVKRSNSASKGGLESVQMVVANMQRGISPELQAGHSDHFVKVLDHCSMFFSHQTSKDGEAAPLFGKPAVIAYFQTLTDKHSAGAEVSVKEIETLRPFWWLLAQGDIQQIQAILTQSIKTATDKGRSSGACSHSSSSQLVLKNDGLVKKKGSATGGADADSAKKASPLKLFQ</sequence>
<feature type="region of interest" description="Disordered" evidence="1">
    <location>
        <begin position="651"/>
        <end position="673"/>
    </location>
</feature>
<dbReference type="EMBL" id="CAJNNV010008315">
    <property type="protein sequence ID" value="CAE8596051.1"/>
    <property type="molecule type" value="Genomic_DNA"/>
</dbReference>